<dbReference type="Proteomes" id="UP000886069">
    <property type="component" value="Unassembled WGS sequence"/>
</dbReference>
<dbReference type="GO" id="GO:0004222">
    <property type="term" value="F:metalloendopeptidase activity"/>
    <property type="evidence" value="ECO:0007669"/>
    <property type="project" value="InterPro"/>
</dbReference>
<feature type="binding site" evidence="7">
    <location>
        <position position="118"/>
    </location>
    <ligand>
        <name>Zn(2+)</name>
        <dbReference type="ChEBI" id="CHEBI:29105"/>
        <note>catalytic</note>
    </ligand>
</feature>
<evidence type="ECO:0000256" key="7">
    <source>
        <dbReference type="HAMAP-Rule" id="MF_00009"/>
    </source>
</evidence>
<sequence>MKAILGSRPRVRGRARFEEAAGLVESLASRVAPADSLVEVNLVGERRMAELNRIYRRRRGAAEILTFPYTAGPGEGTADEDALGEIFLCWKRLEVGARRRRVKPAHYMLRLLAHGLCHLKGYRHHDAESESMMEEVERKLLHGLIPKDAIARLFE</sequence>
<evidence type="ECO:0000256" key="1">
    <source>
        <dbReference type="ARBA" id="ARBA00010875"/>
    </source>
</evidence>
<name>A0A7V2AWC7_UNCEI</name>
<keyword evidence="7" id="KW-0963">Cytoplasm</keyword>
<dbReference type="GO" id="GO:0008270">
    <property type="term" value="F:zinc ion binding"/>
    <property type="evidence" value="ECO:0007669"/>
    <property type="project" value="UniProtKB-UniRule"/>
</dbReference>
<dbReference type="EC" id="3.1.-.-" evidence="7"/>
<comment type="caution">
    <text evidence="8">The sequence shown here is derived from an EMBL/GenBank/DDBJ whole genome shotgun (WGS) entry which is preliminary data.</text>
</comment>
<dbReference type="InterPro" id="IPR023091">
    <property type="entry name" value="MetalPrtase_cat_dom_sf_prd"/>
</dbReference>
<accession>A0A7V2AWC7</accession>
<dbReference type="Pfam" id="PF02130">
    <property type="entry name" value="YbeY"/>
    <property type="match status" value="1"/>
</dbReference>
<dbReference type="AlphaFoldDB" id="A0A7V2AWC7"/>
<gene>
    <name evidence="7 8" type="primary">ybeY</name>
    <name evidence="8" type="ORF">ENO08_08335</name>
</gene>
<evidence type="ECO:0000256" key="6">
    <source>
        <dbReference type="ARBA" id="ARBA00022833"/>
    </source>
</evidence>
<evidence type="ECO:0000256" key="2">
    <source>
        <dbReference type="ARBA" id="ARBA00022722"/>
    </source>
</evidence>
<evidence type="ECO:0000256" key="4">
    <source>
        <dbReference type="ARBA" id="ARBA00022759"/>
    </source>
</evidence>
<evidence type="ECO:0000313" key="8">
    <source>
        <dbReference type="EMBL" id="HER44452.1"/>
    </source>
</evidence>
<keyword evidence="5 7" id="KW-0378">Hydrolase</keyword>
<keyword evidence="4 7" id="KW-0255">Endonuclease</keyword>
<comment type="cofactor">
    <cofactor evidence="7">
        <name>Zn(2+)</name>
        <dbReference type="ChEBI" id="CHEBI:29105"/>
    </cofactor>
    <text evidence="7">Binds 1 zinc ion.</text>
</comment>
<dbReference type="GO" id="GO:0004521">
    <property type="term" value="F:RNA endonuclease activity"/>
    <property type="evidence" value="ECO:0007669"/>
    <property type="project" value="UniProtKB-UniRule"/>
</dbReference>
<keyword evidence="7" id="KW-0690">Ribosome biogenesis</keyword>
<evidence type="ECO:0000256" key="5">
    <source>
        <dbReference type="ARBA" id="ARBA00022801"/>
    </source>
</evidence>
<dbReference type="GO" id="GO:0005737">
    <property type="term" value="C:cytoplasm"/>
    <property type="evidence" value="ECO:0007669"/>
    <property type="project" value="UniProtKB-SubCell"/>
</dbReference>
<comment type="subcellular location">
    <subcellularLocation>
        <location evidence="7">Cytoplasm</location>
    </subcellularLocation>
</comment>
<dbReference type="InterPro" id="IPR002036">
    <property type="entry name" value="YbeY"/>
</dbReference>
<dbReference type="HAMAP" id="MF_00009">
    <property type="entry name" value="Endoribonucl_YbeY"/>
    <property type="match status" value="1"/>
</dbReference>
<dbReference type="Gene3D" id="3.40.390.30">
    <property type="entry name" value="Metalloproteases ('zincins'), catalytic domain"/>
    <property type="match status" value="1"/>
</dbReference>
<reference evidence="8" key="1">
    <citation type="journal article" date="2020" name="mSystems">
        <title>Genome- and Community-Level Interaction Insights into Carbon Utilization and Element Cycling Functions of Hydrothermarchaeota in Hydrothermal Sediment.</title>
        <authorList>
            <person name="Zhou Z."/>
            <person name="Liu Y."/>
            <person name="Xu W."/>
            <person name="Pan J."/>
            <person name="Luo Z.H."/>
            <person name="Li M."/>
        </authorList>
    </citation>
    <scope>NUCLEOTIDE SEQUENCE [LARGE SCALE GENOMIC DNA]</scope>
    <source>
        <strain evidence="8">SpSt-1233</strain>
    </source>
</reference>
<proteinExistence type="inferred from homology"/>
<keyword evidence="6 7" id="KW-0862">Zinc</keyword>
<dbReference type="GO" id="GO:0006364">
    <property type="term" value="P:rRNA processing"/>
    <property type="evidence" value="ECO:0007669"/>
    <property type="project" value="UniProtKB-UniRule"/>
</dbReference>
<organism evidence="8">
    <name type="scientific">Eiseniibacteriota bacterium</name>
    <dbReference type="NCBI Taxonomy" id="2212470"/>
    <lineage>
        <taxon>Bacteria</taxon>
        <taxon>Candidatus Eiseniibacteriota</taxon>
    </lineage>
</organism>
<comment type="function">
    <text evidence="7">Single strand-specific metallo-endoribonuclease involved in late-stage 70S ribosome quality control and in maturation of the 3' terminus of the 16S rRNA.</text>
</comment>
<dbReference type="EMBL" id="DSEC01000600">
    <property type="protein sequence ID" value="HER44452.1"/>
    <property type="molecule type" value="Genomic_DNA"/>
</dbReference>
<dbReference type="NCBIfam" id="TIGR00043">
    <property type="entry name" value="rRNA maturation RNase YbeY"/>
    <property type="match status" value="1"/>
</dbReference>
<keyword evidence="3 7" id="KW-0479">Metal-binding</keyword>
<feature type="binding site" evidence="7">
    <location>
        <position position="114"/>
    </location>
    <ligand>
        <name>Zn(2+)</name>
        <dbReference type="ChEBI" id="CHEBI:29105"/>
        <note>catalytic</note>
    </ligand>
</feature>
<keyword evidence="7" id="KW-0698">rRNA processing</keyword>
<comment type="similarity">
    <text evidence="1 7">Belongs to the endoribonuclease YbeY family.</text>
</comment>
<dbReference type="SUPFAM" id="SSF55486">
    <property type="entry name" value="Metalloproteases ('zincins'), catalytic domain"/>
    <property type="match status" value="1"/>
</dbReference>
<protein>
    <recommendedName>
        <fullName evidence="7">Endoribonuclease YbeY</fullName>
        <ecNumber evidence="7">3.1.-.-</ecNumber>
    </recommendedName>
</protein>
<keyword evidence="2 7" id="KW-0540">Nuclease</keyword>
<feature type="binding site" evidence="7">
    <location>
        <position position="124"/>
    </location>
    <ligand>
        <name>Zn(2+)</name>
        <dbReference type="ChEBI" id="CHEBI:29105"/>
        <note>catalytic</note>
    </ligand>
</feature>
<evidence type="ECO:0000256" key="3">
    <source>
        <dbReference type="ARBA" id="ARBA00022723"/>
    </source>
</evidence>